<feature type="transmembrane region" description="Helical" evidence="3">
    <location>
        <begin position="333"/>
        <end position="351"/>
    </location>
</feature>
<evidence type="ECO:0000259" key="5">
    <source>
        <dbReference type="PROSITE" id="PS50887"/>
    </source>
</evidence>
<dbReference type="AlphaFoldDB" id="A0A2A2I630"/>
<dbReference type="Gene3D" id="3.30.70.270">
    <property type="match status" value="1"/>
</dbReference>
<dbReference type="SUPFAM" id="SSF141868">
    <property type="entry name" value="EAL domain-like"/>
    <property type="match status" value="1"/>
</dbReference>
<feature type="transmembrane region" description="Helical" evidence="3">
    <location>
        <begin position="273"/>
        <end position="293"/>
    </location>
</feature>
<sequence>MIGGAYPMLNGRFGADETTDHLFTSACRMLVFLCLLATPLPSVSDTTLPVVTVSEDRGELDLAGRVALFVEPAPFNIDQVRRQPASAWQLPPHGINAGYDRSGHWVRLILRNPYDRPVKRLIQLEYPLLDHIEFYHMRRGFMLDQAVTGDTQPFSQRPLPQPDFVFPVTIPPDSDTHTYLRIRTDGSVQAPLKLWQEEAYYADREITLIWRSVFYGMLIVFAAFNLFLFMSSREPAHLSYVFLVLSVLALVMTITGFSYQHFYPEVPWLNNEATLVVVPLFLLALCLFNSSFLKLQQSHPKMHRLLQVMTIGSGLCVLGAFILPYAISTRLSVLIGIPVATINLMAGLMLFRQRETEIRLFSFAWALMVVGILATGLSKVGVIPNLEIVQHSIPIGTTLQAVLFSLALAVRFNRQRVAYFQARQHQAEAMEQQKSAEAALYRAASHNEITGLPNRGMFERALQNNLESLKPPELIGVFKLQIHDFEEIYKTLGYEHAEQLLARFARRLNERAVRTDEVSVIERGPYGHFSVSQVDSSTFALLTRGHSRTRLLERVQSATDPLRQPIDFMGLSLEMPFSVGCSFATTITDDVQSLLRESAIALDHAGNLDTFATMYDPVMNPYSPDRLTLMTDLREAIRRNELSLHLQPQRHLESGLVSGFEALVRWPHGRRGPIPPDEFIPVAERTGLIRPLTRWVLDEALRFCERLNEVDDSLTVSINISAVNLRDPEFIRDVLNLLDAHRMAATRLKLEVTETAAMEEPLRSLAVLSELRDHGISLSIDDFGTGHSSLSYLRRLPVDEIKIDRSFVMYMDANEGDATIVRATVNLCHDLGYQVVAEGVETQSVLDQLTAMGCDGAQGYYLSAPLPEDQLLEWLEQHHRGKQLLHQKTRRATE</sequence>
<feature type="transmembrane region" description="Helical" evidence="3">
    <location>
        <begin position="305"/>
        <end position="327"/>
    </location>
</feature>
<dbReference type="InterPro" id="IPR011622">
    <property type="entry name" value="7TMR_DISM_rcpt_extracell_dom2"/>
</dbReference>
<dbReference type="InterPro" id="IPR029787">
    <property type="entry name" value="Nucleotide_cyclase"/>
</dbReference>
<dbReference type="InterPro" id="IPR050706">
    <property type="entry name" value="Cyclic-di-GMP_PDE-like"/>
</dbReference>
<dbReference type="InterPro" id="IPR035919">
    <property type="entry name" value="EAL_sf"/>
</dbReference>
<dbReference type="FunFam" id="3.20.20.450:FF:000001">
    <property type="entry name" value="Cyclic di-GMP phosphodiesterase yahA"/>
    <property type="match status" value="1"/>
</dbReference>
<evidence type="ECO:0000313" key="7">
    <source>
        <dbReference type="Proteomes" id="UP000218332"/>
    </source>
</evidence>
<evidence type="ECO:0000256" key="2">
    <source>
        <dbReference type="ARBA" id="ARBA00022636"/>
    </source>
</evidence>
<feature type="domain" description="EAL" evidence="4">
    <location>
        <begin position="626"/>
        <end position="879"/>
    </location>
</feature>
<evidence type="ECO:0000259" key="4">
    <source>
        <dbReference type="PROSITE" id="PS50883"/>
    </source>
</evidence>
<proteinExistence type="predicted"/>
<evidence type="ECO:0000313" key="6">
    <source>
        <dbReference type="EMBL" id="PAV26585.1"/>
    </source>
</evidence>
<dbReference type="InterPro" id="IPR001633">
    <property type="entry name" value="EAL_dom"/>
</dbReference>
<accession>A0A2A2I630</accession>
<feature type="transmembrane region" description="Helical" evidence="3">
    <location>
        <begin position="208"/>
        <end position="228"/>
    </location>
</feature>
<dbReference type="EC" id="3.1.4.52" evidence="1"/>
<dbReference type="PROSITE" id="PS50887">
    <property type="entry name" value="GGDEF"/>
    <property type="match status" value="1"/>
</dbReference>
<name>A0A2A2I630_9GAMM</name>
<protein>
    <recommendedName>
        <fullName evidence="1">cyclic-guanylate-specific phosphodiesterase</fullName>
        <ecNumber evidence="1">3.1.4.52</ecNumber>
    </recommendedName>
</protein>
<feature type="transmembrane region" description="Helical" evidence="3">
    <location>
        <begin position="363"/>
        <end position="382"/>
    </location>
</feature>
<evidence type="ECO:0000256" key="3">
    <source>
        <dbReference type="SAM" id="Phobius"/>
    </source>
</evidence>
<keyword evidence="3" id="KW-0472">Membrane</keyword>
<dbReference type="Proteomes" id="UP000218332">
    <property type="component" value="Unassembled WGS sequence"/>
</dbReference>
<dbReference type="Pfam" id="PF00563">
    <property type="entry name" value="EAL"/>
    <property type="match status" value="1"/>
</dbReference>
<dbReference type="PANTHER" id="PTHR33121:SF79">
    <property type="entry name" value="CYCLIC DI-GMP PHOSPHODIESTERASE PDED-RELATED"/>
    <property type="match status" value="1"/>
</dbReference>
<keyword evidence="3" id="KW-1133">Transmembrane helix</keyword>
<keyword evidence="3" id="KW-0812">Transmembrane</keyword>
<dbReference type="Pfam" id="PF07696">
    <property type="entry name" value="7TMR-DISMED2"/>
    <property type="match status" value="1"/>
</dbReference>
<dbReference type="Pfam" id="PF00990">
    <property type="entry name" value="GGDEF"/>
    <property type="match status" value="1"/>
</dbReference>
<feature type="domain" description="GGDEF" evidence="5">
    <location>
        <begin position="473"/>
        <end position="617"/>
    </location>
</feature>
<keyword evidence="2" id="KW-0973">c-di-GMP</keyword>
<dbReference type="Gene3D" id="2.60.40.2380">
    <property type="match status" value="1"/>
</dbReference>
<gene>
    <name evidence="6" type="ORF">CF392_05095</name>
</gene>
<dbReference type="PROSITE" id="PS50883">
    <property type="entry name" value="EAL"/>
    <property type="match status" value="1"/>
</dbReference>
<organism evidence="6 7">
    <name type="scientific">Tamilnaduibacter salinus</name>
    <dbReference type="NCBI Taxonomy" id="1484056"/>
    <lineage>
        <taxon>Bacteria</taxon>
        <taxon>Pseudomonadati</taxon>
        <taxon>Pseudomonadota</taxon>
        <taxon>Gammaproteobacteria</taxon>
        <taxon>Pseudomonadales</taxon>
        <taxon>Marinobacteraceae</taxon>
        <taxon>Tamilnaduibacter</taxon>
    </lineage>
</organism>
<dbReference type="EMBL" id="NMPM01000020">
    <property type="protein sequence ID" value="PAV26585.1"/>
    <property type="molecule type" value="Genomic_DNA"/>
</dbReference>
<dbReference type="CDD" id="cd01948">
    <property type="entry name" value="EAL"/>
    <property type="match status" value="1"/>
</dbReference>
<dbReference type="Pfam" id="PF07695">
    <property type="entry name" value="7TMR-DISM_7TM"/>
    <property type="match status" value="1"/>
</dbReference>
<dbReference type="SUPFAM" id="SSF55073">
    <property type="entry name" value="Nucleotide cyclase"/>
    <property type="match status" value="1"/>
</dbReference>
<dbReference type="InterPro" id="IPR043128">
    <property type="entry name" value="Rev_trsase/Diguanyl_cyclase"/>
</dbReference>
<dbReference type="GO" id="GO:0071111">
    <property type="term" value="F:cyclic-guanylate-specific phosphodiesterase activity"/>
    <property type="evidence" value="ECO:0007669"/>
    <property type="project" value="UniProtKB-EC"/>
</dbReference>
<dbReference type="PANTHER" id="PTHR33121">
    <property type="entry name" value="CYCLIC DI-GMP PHOSPHODIESTERASE PDEF"/>
    <property type="match status" value="1"/>
</dbReference>
<dbReference type="SMART" id="SM00052">
    <property type="entry name" value="EAL"/>
    <property type="match status" value="1"/>
</dbReference>
<dbReference type="SMART" id="SM00267">
    <property type="entry name" value="GGDEF"/>
    <property type="match status" value="1"/>
</dbReference>
<dbReference type="InterPro" id="IPR011623">
    <property type="entry name" value="7TMR_DISM_rcpt_extracell_dom1"/>
</dbReference>
<evidence type="ECO:0000256" key="1">
    <source>
        <dbReference type="ARBA" id="ARBA00012282"/>
    </source>
</evidence>
<dbReference type="Gene3D" id="3.20.20.450">
    <property type="entry name" value="EAL domain"/>
    <property type="match status" value="1"/>
</dbReference>
<reference evidence="6 7" key="1">
    <citation type="submission" date="2017-07" db="EMBL/GenBank/DDBJ databases">
        <title>Tamlnaduibacter salinus (Mi-7) genome sequencing.</title>
        <authorList>
            <person name="Verma A."/>
            <person name="Krishnamurthi S."/>
        </authorList>
    </citation>
    <scope>NUCLEOTIDE SEQUENCE [LARGE SCALE GENOMIC DNA]</scope>
    <source>
        <strain evidence="6 7">Mi-7</strain>
    </source>
</reference>
<dbReference type="InterPro" id="IPR000160">
    <property type="entry name" value="GGDEF_dom"/>
</dbReference>
<keyword evidence="7" id="KW-1185">Reference proteome</keyword>
<comment type="caution">
    <text evidence="6">The sequence shown here is derived from an EMBL/GenBank/DDBJ whole genome shotgun (WGS) entry which is preliminary data.</text>
</comment>
<feature type="transmembrane region" description="Helical" evidence="3">
    <location>
        <begin position="240"/>
        <end position="261"/>
    </location>
</feature>